<evidence type="ECO:0000313" key="7">
    <source>
        <dbReference type="Proteomes" id="UP000425411"/>
    </source>
</evidence>
<evidence type="ECO:0000256" key="3">
    <source>
        <dbReference type="HAMAP-Rule" id="MF_01077"/>
    </source>
</evidence>
<dbReference type="PANTHER" id="PTHR33867">
    <property type="entry name" value="RIBOSOME MATURATION FACTOR RIMP"/>
    <property type="match status" value="1"/>
</dbReference>
<evidence type="ECO:0000256" key="1">
    <source>
        <dbReference type="ARBA" id="ARBA00022490"/>
    </source>
</evidence>
<name>A0AAP9HDC3_9BACL</name>
<dbReference type="RefSeq" id="WP_004631850.1">
    <property type="nucleotide sequence ID" value="NZ_CAUPYY010000001.1"/>
</dbReference>
<dbReference type="InterPro" id="IPR028998">
    <property type="entry name" value="RimP_C"/>
</dbReference>
<feature type="domain" description="Ribosome maturation factor RimP N-terminal" evidence="4">
    <location>
        <begin position="14"/>
        <end position="82"/>
    </location>
</feature>
<comment type="subcellular location">
    <subcellularLocation>
        <location evidence="3">Cytoplasm</location>
    </subcellularLocation>
</comment>
<evidence type="ECO:0000313" key="6">
    <source>
        <dbReference type="EMBL" id="QGS09364.1"/>
    </source>
</evidence>
<dbReference type="SUPFAM" id="SSF74942">
    <property type="entry name" value="YhbC-like, C-terminal domain"/>
    <property type="match status" value="1"/>
</dbReference>
<reference evidence="6 7" key="1">
    <citation type="submission" date="2019-11" db="EMBL/GenBank/DDBJ databases">
        <title>FDA dAtabase for Regulatory Grade micrObial Sequences (FDA-ARGOS): Supporting development and validation of Infectious Disease Dx tests.</title>
        <authorList>
            <person name="Turner S."/>
            <person name="Byrd R."/>
            <person name="Tallon L."/>
            <person name="Sadzewicz L."/>
            <person name="Vavikolanu K."/>
            <person name="Mehta A."/>
            <person name="Aluvathingal J."/>
            <person name="Nadendla S."/>
            <person name="Myers T."/>
            <person name="Yan Y."/>
            <person name="Sichtig H."/>
        </authorList>
    </citation>
    <scope>NUCLEOTIDE SEQUENCE [LARGE SCALE GENOMIC DNA]</scope>
    <source>
        <strain evidence="6 7">FDAARGOS_741</strain>
    </source>
</reference>
<dbReference type="Proteomes" id="UP000425411">
    <property type="component" value="Chromosome"/>
</dbReference>
<dbReference type="GO" id="GO:0005829">
    <property type="term" value="C:cytosol"/>
    <property type="evidence" value="ECO:0007669"/>
    <property type="project" value="TreeGrafter"/>
</dbReference>
<dbReference type="InterPro" id="IPR036847">
    <property type="entry name" value="RimP_C_sf"/>
</dbReference>
<dbReference type="FunFam" id="3.30.300.70:FF:000001">
    <property type="entry name" value="Ribosome maturation factor RimP"/>
    <property type="match status" value="1"/>
</dbReference>
<dbReference type="HAMAP" id="MF_01077">
    <property type="entry name" value="RimP"/>
    <property type="match status" value="1"/>
</dbReference>
<dbReference type="PANTHER" id="PTHR33867:SF1">
    <property type="entry name" value="RIBOSOME MATURATION FACTOR RIMP"/>
    <property type="match status" value="1"/>
</dbReference>
<proteinExistence type="inferred from homology"/>
<sequence length="154" mass="18047">MSIVQRVKAIADEQTKDTVYSLYDVEYVKEGSEFFLRIYFDKDGGLTLDDCVLLSEKLAEELDKEDFISDKYYLEVSSPGIERELRNLEEVIDSIGKHVYIKTYEKVDNQKEFYGDILDVEDKEITIEYKDKARVKKSIISYEKIAKIRLAVKF</sequence>
<evidence type="ECO:0000256" key="2">
    <source>
        <dbReference type="ARBA" id="ARBA00022517"/>
    </source>
</evidence>
<dbReference type="InterPro" id="IPR003728">
    <property type="entry name" value="Ribosome_maturation_RimP"/>
</dbReference>
<gene>
    <name evidence="3 6" type="primary">rimP</name>
    <name evidence="6" type="ORF">FOC49_05505</name>
</gene>
<dbReference type="CDD" id="cd01734">
    <property type="entry name" value="YlxS_C"/>
    <property type="match status" value="1"/>
</dbReference>
<dbReference type="GO" id="GO:0000028">
    <property type="term" value="P:ribosomal small subunit assembly"/>
    <property type="evidence" value="ECO:0007669"/>
    <property type="project" value="TreeGrafter"/>
</dbReference>
<feature type="domain" description="Ribosome maturation factor RimP C-terminal" evidence="5">
    <location>
        <begin position="89"/>
        <end position="154"/>
    </location>
</feature>
<dbReference type="GO" id="GO:0006412">
    <property type="term" value="P:translation"/>
    <property type="evidence" value="ECO:0007669"/>
    <property type="project" value="TreeGrafter"/>
</dbReference>
<dbReference type="Gene3D" id="3.30.300.70">
    <property type="entry name" value="RimP-like superfamily, N-terminal"/>
    <property type="match status" value="1"/>
</dbReference>
<dbReference type="Pfam" id="PF17384">
    <property type="entry name" value="DUF150_C"/>
    <property type="match status" value="1"/>
</dbReference>
<comment type="similarity">
    <text evidence="3">Belongs to the RimP family.</text>
</comment>
<dbReference type="NCBIfam" id="NF000928">
    <property type="entry name" value="PRK00092.1-2"/>
    <property type="match status" value="1"/>
</dbReference>
<keyword evidence="7" id="KW-1185">Reference proteome</keyword>
<comment type="function">
    <text evidence="3">Required for maturation of 30S ribosomal subunits.</text>
</comment>
<evidence type="ECO:0000259" key="4">
    <source>
        <dbReference type="Pfam" id="PF02576"/>
    </source>
</evidence>
<keyword evidence="1 3" id="KW-0963">Cytoplasm</keyword>
<dbReference type="InterPro" id="IPR035956">
    <property type="entry name" value="RimP_N_sf"/>
</dbReference>
<dbReference type="InterPro" id="IPR028989">
    <property type="entry name" value="RimP_N"/>
</dbReference>
<dbReference type="EMBL" id="CP046314">
    <property type="protein sequence ID" value="QGS09364.1"/>
    <property type="molecule type" value="Genomic_DNA"/>
</dbReference>
<evidence type="ECO:0000259" key="5">
    <source>
        <dbReference type="Pfam" id="PF17384"/>
    </source>
</evidence>
<dbReference type="AlphaFoldDB" id="A0AAP9HDC3"/>
<accession>A0AAP9HDC3</accession>
<dbReference type="Pfam" id="PF02576">
    <property type="entry name" value="RimP_N"/>
    <property type="match status" value="1"/>
</dbReference>
<dbReference type="Gene3D" id="2.30.30.180">
    <property type="entry name" value="Ribosome maturation factor RimP, C-terminal domain"/>
    <property type="match status" value="1"/>
</dbReference>
<organism evidence="6 7">
    <name type="scientific">Gemella morbillorum</name>
    <dbReference type="NCBI Taxonomy" id="29391"/>
    <lineage>
        <taxon>Bacteria</taxon>
        <taxon>Bacillati</taxon>
        <taxon>Bacillota</taxon>
        <taxon>Bacilli</taxon>
        <taxon>Bacillales</taxon>
        <taxon>Gemellaceae</taxon>
        <taxon>Gemella</taxon>
    </lineage>
</organism>
<keyword evidence="2 3" id="KW-0690">Ribosome biogenesis</keyword>
<dbReference type="SUPFAM" id="SSF75420">
    <property type="entry name" value="YhbC-like, N-terminal domain"/>
    <property type="match status" value="1"/>
</dbReference>
<protein>
    <recommendedName>
        <fullName evidence="3">Ribosome maturation factor RimP</fullName>
    </recommendedName>
</protein>